<dbReference type="AlphaFoldDB" id="A0A918JTQ8"/>
<proteinExistence type="predicted"/>
<dbReference type="RefSeq" id="WP_027411792.1">
    <property type="nucleotide sequence ID" value="NZ_BMWS01000008.1"/>
</dbReference>
<organism evidence="1 2">
    <name type="scientific">Aquimarina muelleri</name>
    <dbReference type="NCBI Taxonomy" id="279356"/>
    <lineage>
        <taxon>Bacteria</taxon>
        <taxon>Pseudomonadati</taxon>
        <taxon>Bacteroidota</taxon>
        <taxon>Flavobacteriia</taxon>
        <taxon>Flavobacteriales</taxon>
        <taxon>Flavobacteriaceae</taxon>
        <taxon>Aquimarina</taxon>
    </lineage>
</organism>
<dbReference type="Proteomes" id="UP000601108">
    <property type="component" value="Unassembled WGS sequence"/>
</dbReference>
<keyword evidence="2" id="KW-1185">Reference proteome</keyword>
<sequence>MGWKKITVLLLLFTTIGCNTLFKNYYYTEKLGLRPKTPKYKLTKTTFGPDKNNLIDENSIYINEREIIYKNGGREKKEYFLRFFTNGKCVWGYPYDFKRKTLNIEDINNMSRGGAFVGYYKIEDTNKIFVETFYVGVGENGKYDMDYGIIKGDTIFLSDSPLINKEKININNTKIYIKKKIEGLTGTPDW</sequence>
<evidence type="ECO:0000313" key="2">
    <source>
        <dbReference type="Proteomes" id="UP000601108"/>
    </source>
</evidence>
<dbReference type="PROSITE" id="PS51257">
    <property type="entry name" value="PROKAR_LIPOPROTEIN"/>
    <property type="match status" value="1"/>
</dbReference>
<dbReference type="EMBL" id="BMWS01000008">
    <property type="protein sequence ID" value="GGX14492.1"/>
    <property type="molecule type" value="Genomic_DNA"/>
</dbReference>
<protein>
    <recommendedName>
        <fullName evidence="3">Lipoprotein</fullName>
    </recommendedName>
</protein>
<accession>A0A918JTQ8</accession>
<gene>
    <name evidence="1" type="ORF">GCM10007384_15090</name>
</gene>
<evidence type="ECO:0000313" key="1">
    <source>
        <dbReference type="EMBL" id="GGX14492.1"/>
    </source>
</evidence>
<comment type="caution">
    <text evidence="1">The sequence shown here is derived from an EMBL/GenBank/DDBJ whole genome shotgun (WGS) entry which is preliminary data.</text>
</comment>
<name>A0A918JTQ8_9FLAO</name>
<reference evidence="1 2" key="1">
    <citation type="journal article" date="2014" name="Int. J. Syst. Evol. Microbiol.">
        <title>Complete genome sequence of Corynebacterium casei LMG S-19264T (=DSM 44701T), isolated from a smear-ripened cheese.</title>
        <authorList>
            <consortium name="US DOE Joint Genome Institute (JGI-PGF)"/>
            <person name="Walter F."/>
            <person name="Albersmeier A."/>
            <person name="Kalinowski J."/>
            <person name="Ruckert C."/>
        </authorList>
    </citation>
    <scope>NUCLEOTIDE SEQUENCE [LARGE SCALE GENOMIC DNA]</scope>
    <source>
        <strain evidence="1 2">KCTC 12285</strain>
    </source>
</reference>
<evidence type="ECO:0008006" key="3">
    <source>
        <dbReference type="Google" id="ProtNLM"/>
    </source>
</evidence>